<sequence length="173" mass="20018">MNIYVPNKQYSEKIPSKSAYGLNEKAQIVFDLQLQYPSIKYILTHRLNQDLENLFCQIRTRERNDHPSPIDALNQLRMIILGKSPGIVQNELKPNRCCKLGRKNTLSAHLSYGGLFEPSPSFLGIVQDMETIFQNKRKKFTATILTEIKDISERIAASFVTQRIFIRVKYLNE</sequence>
<organism evidence="1 2">
    <name type="scientific">Dryococelus australis</name>
    <dbReference type="NCBI Taxonomy" id="614101"/>
    <lineage>
        <taxon>Eukaryota</taxon>
        <taxon>Metazoa</taxon>
        <taxon>Ecdysozoa</taxon>
        <taxon>Arthropoda</taxon>
        <taxon>Hexapoda</taxon>
        <taxon>Insecta</taxon>
        <taxon>Pterygota</taxon>
        <taxon>Neoptera</taxon>
        <taxon>Polyneoptera</taxon>
        <taxon>Phasmatodea</taxon>
        <taxon>Verophasmatodea</taxon>
        <taxon>Anareolatae</taxon>
        <taxon>Phasmatidae</taxon>
        <taxon>Eurycanthinae</taxon>
        <taxon>Dryococelus</taxon>
    </lineage>
</organism>
<keyword evidence="2" id="KW-1185">Reference proteome</keyword>
<accession>A0ABQ9IKI9</accession>
<evidence type="ECO:0000313" key="1">
    <source>
        <dbReference type="EMBL" id="KAJ8897223.1"/>
    </source>
</evidence>
<name>A0ABQ9IKI9_9NEOP</name>
<gene>
    <name evidence="1" type="ORF">PR048_002569</name>
</gene>
<dbReference type="Proteomes" id="UP001159363">
    <property type="component" value="Chromosome 1"/>
</dbReference>
<evidence type="ECO:0000313" key="2">
    <source>
        <dbReference type="Proteomes" id="UP001159363"/>
    </source>
</evidence>
<feature type="non-terminal residue" evidence="1">
    <location>
        <position position="173"/>
    </location>
</feature>
<dbReference type="EMBL" id="JARBHB010000001">
    <property type="protein sequence ID" value="KAJ8897223.1"/>
    <property type="molecule type" value="Genomic_DNA"/>
</dbReference>
<reference evidence="1 2" key="1">
    <citation type="submission" date="2023-02" db="EMBL/GenBank/DDBJ databases">
        <title>LHISI_Scaffold_Assembly.</title>
        <authorList>
            <person name="Stuart O.P."/>
            <person name="Cleave R."/>
            <person name="Magrath M.J.L."/>
            <person name="Mikheyev A.S."/>
        </authorList>
    </citation>
    <scope>NUCLEOTIDE SEQUENCE [LARGE SCALE GENOMIC DNA]</scope>
    <source>
        <strain evidence="1">Daus_M_001</strain>
        <tissue evidence="1">Leg muscle</tissue>
    </source>
</reference>
<protein>
    <submittedName>
        <fullName evidence="1">Uncharacterized protein</fullName>
    </submittedName>
</protein>
<proteinExistence type="predicted"/>
<comment type="caution">
    <text evidence="1">The sequence shown here is derived from an EMBL/GenBank/DDBJ whole genome shotgun (WGS) entry which is preliminary data.</text>
</comment>